<organism evidence="1 2">
    <name type="scientific">Nonomuraea antimicrobica</name>
    <dbReference type="NCBI Taxonomy" id="561173"/>
    <lineage>
        <taxon>Bacteria</taxon>
        <taxon>Bacillati</taxon>
        <taxon>Actinomycetota</taxon>
        <taxon>Actinomycetes</taxon>
        <taxon>Streptosporangiales</taxon>
        <taxon>Streptosporangiaceae</taxon>
        <taxon>Nonomuraea</taxon>
    </lineage>
</organism>
<reference evidence="2" key="1">
    <citation type="journal article" date="2019" name="Int. J. Syst. Evol. Microbiol.">
        <title>The Global Catalogue of Microorganisms (GCM) 10K type strain sequencing project: providing services to taxonomists for standard genome sequencing and annotation.</title>
        <authorList>
            <consortium name="The Broad Institute Genomics Platform"/>
            <consortium name="The Broad Institute Genome Sequencing Center for Infectious Disease"/>
            <person name="Wu L."/>
            <person name="Ma J."/>
        </authorList>
    </citation>
    <scope>NUCLEOTIDE SEQUENCE [LARGE SCALE GENOMIC DNA]</scope>
    <source>
        <strain evidence="2">JCM 16904</strain>
    </source>
</reference>
<name>A0ABP7EBP4_9ACTN</name>
<proteinExistence type="predicted"/>
<dbReference type="InterPro" id="IPR011990">
    <property type="entry name" value="TPR-like_helical_dom_sf"/>
</dbReference>
<keyword evidence="2" id="KW-1185">Reference proteome</keyword>
<dbReference type="RefSeq" id="WP_344896066.1">
    <property type="nucleotide sequence ID" value="NZ_BAAAZP010000237.1"/>
</dbReference>
<evidence type="ECO:0000313" key="1">
    <source>
        <dbReference type="EMBL" id="GAA3717019.1"/>
    </source>
</evidence>
<dbReference type="Proteomes" id="UP001500902">
    <property type="component" value="Unassembled WGS sequence"/>
</dbReference>
<evidence type="ECO:0000313" key="2">
    <source>
        <dbReference type="Proteomes" id="UP001500902"/>
    </source>
</evidence>
<accession>A0ABP7EBP4</accession>
<dbReference type="EMBL" id="BAAAZP010000237">
    <property type="protein sequence ID" value="GAA3717019.1"/>
    <property type="molecule type" value="Genomic_DNA"/>
</dbReference>
<comment type="caution">
    <text evidence="1">The sequence shown here is derived from an EMBL/GenBank/DDBJ whole genome shotgun (WGS) entry which is preliminary data.</text>
</comment>
<dbReference type="Gene3D" id="1.25.40.10">
    <property type="entry name" value="Tetratricopeptide repeat domain"/>
    <property type="match status" value="1"/>
</dbReference>
<gene>
    <name evidence="1" type="ORF">GCM10022224_098340</name>
</gene>
<sequence length="236" mass="25903">MAASYRLATDTLNEVGIKPTARPTADRAVLYAARSDDAVAIAASAKALGMMLRVEGRTDLAAAVMTRGVDRLASTGLHTTAQASQYLRLLCARAYTYAWAGDRARALEGIVEAEHAAGHIPAMKPTSWPFARLYRLNIHYVLGDAGTALHVARDLRVGMYPTPERRGRYYTDLARSWWRWGKPEQTTTALLEALEQVPGEVRDRPSIRMIATELVDRHPRVAGVRQPAKAISRPAG</sequence>
<protein>
    <submittedName>
        <fullName evidence="1">Uncharacterized protein</fullName>
    </submittedName>
</protein>